<keyword evidence="2" id="KW-1185">Reference proteome</keyword>
<dbReference type="SUPFAM" id="SSF52047">
    <property type="entry name" value="RNI-like"/>
    <property type="match status" value="1"/>
</dbReference>
<comment type="caution">
    <text evidence="1">The sequence shown here is derived from an EMBL/GenBank/DDBJ whole genome shotgun (WGS) entry which is preliminary data.</text>
</comment>
<evidence type="ECO:0000313" key="1">
    <source>
        <dbReference type="EMBL" id="GMG53047.1"/>
    </source>
</evidence>
<sequence length="334" mass="38231">MEEVAPNIKSLEFTVHLDTLDCHILAPFINLTKLEIIFNGFYDPPKLVRKLNNLSISSLESFELAGVKDYPRPLIDADLMSLSSLRTVTFSFCRISSRTFESIPDSVLLLNWNRSLIEFPGGVKRFRAPKQLKSFDLSISHQPENFKQGWFPIVDTLDDYNLNHVSIEIHNITTLFDPISLLQKLPKGITSLDMIYSNELVPYLGKPLTLNFSQFERLKHLLLRYCVTTTGAYHRTSLQCYNPLDLHCQPKSLETLELEISPWSSLKNLPVENLHEIVLTSRGYNAARASDAFPAISKLLSKVIHLERVVFEWSDDVIDLRWFDFAEAFGGRNV</sequence>
<dbReference type="AlphaFoldDB" id="A0A9W6Z339"/>
<accession>A0A9W6Z339</accession>
<reference evidence="1" key="1">
    <citation type="submission" date="2023-04" db="EMBL/GenBank/DDBJ databases">
        <title>Ambrosiozyma monospora NBRC 1965.</title>
        <authorList>
            <person name="Ichikawa N."/>
            <person name="Sato H."/>
            <person name="Tonouchi N."/>
        </authorList>
    </citation>
    <scope>NUCLEOTIDE SEQUENCE</scope>
    <source>
        <strain evidence="1">NBRC 1965</strain>
    </source>
</reference>
<evidence type="ECO:0000313" key="2">
    <source>
        <dbReference type="Proteomes" id="UP001165063"/>
    </source>
</evidence>
<dbReference type="EMBL" id="BSXU01005374">
    <property type="protein sequence ID" value="GMG53047.1"/>
    <property type="molecule type" value="Genomic_DNA"/>
</dbReference>
<dbReference type="Gene3D" id="3.80.10.10">
    <property type="entry name" value="Ribonuclease Inhibitor"/>
    <property type="match status" value="1"/>
</dbReference>
<dbReference type="Proteomes" id="UP001165063">
    <property type="component" value="Unassembled WGS sequence"/>
</dbReference>
<dbReference type="InterPro" id="IPR032675">
    <property type="entry name" value="LRR_dom_sf"/>
</dbReference>
<protein>
    <submittedName>
        <fullName evidence="1">Unnamed protein product</fullName>
    </submittedName>
</protein>
<proteinExistence type="predicted"/>
<name>A0A9W6Z339_AMBMO</name>
<gene>
    <name evidence="1" type="ORF">Amon01_000738200</name>
</gene>
<organism evidence="1 2">
    <name type="scientific">Ambrosiozyma monospora</name>
    <name type="common">Yeast</name>
    <name type="synonym">Endomycopsis monosporus</name>
    <dbReference type="NCBI Taxonomy" id="43982"/>
    <lineage>
        <taxon>Eukaryota</taxon>
        <taxon>Fungi</taxon>
        <taxon>Dikarya</taxon>
        <taxon>Ascomycota</taxon>
        <taxon>Saccharomycotina</taxon>
        <taxon>Pichiomycetes</taxon>
        <taxon>Pichiales</taxon>
        <taxon>Pichiaceae</taxon>
        <taxon>Ambrosiozyma</taxon>
    </lineage>
</organism>